<comment type="caution">
    <text evidence="2">The sequence shown here is derived from an EMBL/GenBank/DDBJ whole genome shotgun (WGS) entry which is preliminary data.</text>
</comment>
<keyword evidence="1" id="KW-0812">Transmembrane</keyword>
<keyword evidence="1" id="KW-0472">Membrane</keyword>
<proteinExistence type="predicted"/>
<sequence>MSEMIVYAGFYTLLIYKGFLSIVLFLKLHKNLNKTFIFRNTLRSTARTLSSSLFGRMLEKWGTFWGTKIGYLFLFGKFVRLYLRKNIPWETAPFPYQGRTRVY</sequence>
<evidence type="ECO:0000313" key="3">
    <source>
        <dbReference type="Proteomes" id="UP000037269"/>
    </source>
</evidence>
<dbReference type="Proteomes" id="UP000037269">
    <property type="component" value="Unassembled WGS sequence"/>
</dbReference>
<name>A0A0D1VU43_ANEMI</name>
<protein>
    <submittedName>
        <fullName evidence="2">Uncharacterized protein</fullName>
    </submittedName>
</protein>
<evidence type="ECO:0000256" key="1">
    <source>
        <dbReference type="SAM" id="Phobius"/>
    </source>
</evidence>
<keyword evidence="3" id="KW-1185">Reference proteome</keyword>
<evidence type="ECO:0000313" key="2">
    <source>
        <dbReference type="EMBL" id="KON95892.1"/>
    </source>
</evidence>
<feature type="transmembrane region" description="Helical" evidence="1">
    <location>
        <begin position="6"/>
        <end position="26"/>
    </location>
</feature>
<dbReference type="STRING" id="47500.AF333_10765"/>
<dbReference type="EMBL" id="LGUG01000004">
    <property type="protein sequence ID" value="KON95892.1"/>
    <property type="molecule type" value="Genomic_DNA"/>
</dbReference>
<organism evidence="2 3">
    <name type="scientific">Aneurinibacillus migulanus</name>
    <name type="common">Bacillus migulanus</name>
    <dbReference type="NCBI Taxonomy" id="47500"/>
    <lineage>
        <taxon>Bacteria</taxon>
        <taxon>Bacillati</taxon>
        <taxon>Bacillota</taxon>
        <taxon>Bacilli</taxon>
        <taxon>Bacillales</taxon>
        <taxon>Paenibacillaceae</taxon>
        <taxon>Aneurinibacillus group</taxon>
        <taxon>Aneurinibacillus</taxon>
    </lineage>
</organism>
<gene>
    <name evidence="2" type="ORF">AF333_10765</name>
</gene>
<keyword evidence="1" id="KW-1133">Transmembrane helix</keyword>
<reference evidence="2 3" key="1">
    <citation type="submission" date="2015-07" db="EMBL/GenBank/DDBJ databases">
        <title>Fjat-14205 dsm 2895.</title>
        <authorList>
            <person name="Liu B."/>
            <person name="Wang J."/>
            <person name="Zhu Y."/>
            <person name="Liu G."/>
            <person name="Chen Q."/>
            <person name="Chen Z."/>
            <person name="Lan J."/>
            <person name="Che J."/>
            <person name="Ge C."/>
            <person name="Shi H."/>
            <person name="Pan Z."/>
            <person name="Liu X."/>
        </authorList>
    </citation>
    <scope>NUCLEOTIDE SEQUENCE [LARGE SCALE GENOMIC DNA]</scope>
    <source>
        <strain evidence="2 3">DSM 2895</strain>
    </source>
</reference>
<dbReference type="AlphaFoldDB" id="A0A0D1VU43"/>
<dbReference type="PATRIC" id="fig|47500.8.peg.5268"/>
<accession>A0A0D1VU43</accession>